<organism evidence="1 2">
    <name type="scientific">Candidatus Ornithospirochaeta stercoravium</name>
    <dbReference type="NCBI Taxonomy" id="2840897"/>
    <lineage>
        <taxon>Bacteria</taxon>
        <taxon>Pseudomonadati</taxon>
        <taxon>Spirochaetota</taxon>
        <taxon>Spirochaetia</taxon>
        <taxon>Spirochaetales</taxon>
        <taxon>Spirochaetaceae</taxon>
        <taxon>Spirochaetaceae incertae sedis</taxon>
        <taxon>Candidatus Ornithospirochaeta</taxon>
    </lineage>
</organism>
<gene>
    <name evidence="1" type="ORF">IAA72_08690</name>
</gene>
<dbReference type="EMBL" id="JADIMF010000145">
    <property type="protein sequence ID" value="MBO8469845.1"/>
    <property type="molecule type" value="Genomic_DNA"/>
</dbReference>
<reference evidence="1" key="1">
    <citation type="submission" date="2020-10" db="EMBL/GenBank/DDBJ databases">
        <authorList>
            <person name="Gilroy R."/>
        </authorList>
    </citation>
    <scope>NUCLEOTIDE SEQUENCE</scope>
    <source>
        <strain evidence="1">14700</strain>
    </source>
</reference>
<comment type="caution">
    <text evidence="1">The sequence shown here is derived from an EMBL/GenBank/DDBJ whole genome shotgun (WGS) entry which is preliminary data.</text>
</comment>
<dbReference type="AlphaFoldDB" id="A0A9D9ICK8"/>
<reference evidence="1" key="2">
    <citation type="journal article" date="2021" name="PeerJ">
        <title>Extensive microbial diversity within the chicken gut microbiome revealed by metagenomics and culture.</title>
        <authorList>
            <person name="Gilroy R."/>
            <person name="Ravi A."/>
            <person name="Getino M."/>
            <person name="Pursley I."/>
            <person name="Horton D.L."/>
            <person name="Alikhan N.F."/>
            <person name="Baker D."/>
            <person name="Gharbi K."/>
            <person name="Hall N."/>
            <person name="Watson M."/>
            <person name="Adriaenssens E.M."/>
            <person name="Foster-Nyarko E."/>
            <person name="Jarju S."/>
            <person name="Secka A."/>
            <person name="Antonio M."/>
            <person name="Oren A."/>
            <person name="Chaudhuri R.R."/>
            <person name="La Ragione R."/>
            <person name="Hildebrand F."/>
            <person name="Pallen M.J."/>
        </authorList>
    </citation>
    <scope>NUCLEOTIDE SEQUENCE</scope>
    <source>
        <strain evidence="1">14700</strain>
    </source>
</reference>
<name>A0A9D9ICK8_9SPIO</name>
<protein>
    <submittedName>
        <fullName evidence="1">Uncharacterized protein</fullName>
    </submittedName>
</protein>
<accession>A0A9D9ICK8</accession>
<evidence type="ECO:0000313" key="2">
    <source>
        <dbReference type="Proteomes" id="UP000810292"/>
    </source>
</evidence>
<evidence type="ECO:0000313" key="1">
    <source>
        <dbReference type="EMBL" id="MBO8469845.1"/>
    </source>
</evidence>
<dbReference type="Proteomes" id="UP000810292">
    <property type="component" value="Unassembled WGS sequence"/>
</dbReference>
<sequence>MTLEEAKKEINRLADCLWSDFDKNPNKMTYGEAIAYEEVCHILDEIDTEPVGNPDKLTLNELAKELRKLFEFKYLTCDGCGDQRDYCIWLDKPEYTRDGWIVYTISSVVNSLLLFESYKLAIQLDLSEYKDADGNIDYSKCIVEVKE</sequence>
<proteinExistence type="predicted"/>